<proteinExistence type="predicted"/>
<dbReference type="VEuPathDB" id="FungiDB:ATEG_00564"/>
<dbReference type="OrthoDB" id="5383057at2759"/>
<reference evidence="2 3" key="1">
    <citation type="submission" date="2020-01" db="EMBL/GenBank/DDBJ databases">
        <title>Aspergillus terreus IFO 6365 whole genome shotgun sequence.</title>
        <authorList>
            <person name="Kanamasa S."/>
            <person name="Takahashi H."/>
        </authorList>
    </citation>
    <scope>NUCLEOTIDE SEQUENCE [LARGE SCALE GENOMIC DNA]</scope>
    <source>
        <strain evidence="2 3">IFO 6365</strain>
    </source>
</reference>
<feature type="compositionally biased region" description="Polar residues" evidence="1">
    <location>
        <begin position="41"/>
        <end position="55"/>
    </location>
</feature>
<evidence type="ECO:0000313" key="3">
    <source>
        <dbReference type="Proteomes" id="UP000452235"/>
    </source>
</evidence>
<feature type="compositionally biased region" description="Basic and acidic residues" evidence="1">
    <location>
        <begin position="86"/>
        <end position="98"/>
    </location>
</feature>
<evidence type="ECO:0000256" key="1">
    <source>
        <dbReference type="SAM" id="MobiDB-lite"/>
    </source>
</evidence>
<dbReference type="AlphaFoldDB" id="A0A5M3YSG5"/>
<gene>
    <name evidence="2" type="ORF">ATEIFO6365_0003055600</name>
</gene>
<feature type="compositionally biased region" description="Polar residues" evidence="1">
    <location>
        <begin position="124"/>
        <end position="160"/>
    </location>
</feature>
<feature type="compositionally biased region" description="Polar residues" evidence="1">
    <location>
        <begin position="63"/>
        <end position="76"/>
    </location>
</feature>
<accession>A0A5M3YSG5</accession>
<feature type="compositionally biased region" description="Basic and acidic residues" evidence="1">
    <location>
        <begin position="207"/>
        <end position="219"/>
    </location>
</feature>
<dbReference type="EMBL" id="BLJY01000003">
    <property type="protein sequence ID" value="GFF14490.1"/>
    <property type="molecule type" value="Genomic_DNA"/>
</dbReference>
<feature type="region of interest" description="Disordered" evidence="1">
    <location>
        <begin position="1"/>
        <end position="248"/>
    </location>
</feature>
<organism evidence="2 3">
    <name type="scientific">Aspergillus terreus</name>
    <dbReference type="NCBI Taxonomy" id="33178"/>
    <lineage>
        <taxon>Eukaryota</taxon>
        <taxon>Fungi</taxon>
        <taxon>Dikarya</taxon>
        <taxon>Ascomycota</taxon>
        <taxon>Pezizomycotina</taxon>
        <taxon>Eurotiomycetes</taxon>
        <taxon>Eurotiomycetidae</taxon>
        <taxon>Eurotiales</taxon>
        <taxon>Aspergillaceae</taxon>
        <taxon>Aspergillus</taxon>
        <taxon>Aspergillus subgen. Circumdati</taxon>
    </lineage>
</organism>
<comment type="caution">
    <text evidence="2">The sequence shown here is derived from an EMBL/GenBank/DDBJ whole genome shotgun (WGS) entry which is preliminary data.</text>
</comment>
<name>A0A5M3YSG5_ASPTE</name>
<evidence type="ECO:0000313" key="2">
    <source>
        <dbReference type="EMBL" id="GFF14490.1"/>
    </source>
</evidence>
<sequence>MDLQGTPLPGKRSTKVTNDPEASRNPISESAGPVAGDSLAAESSMTGGAFSQNRGSEPLGVTAGQSTLNTTDTSAATKLPAAPVGTKREDITRQEKYPDALGGQGNFPGAHLPQSGYTGGPTGAKQTQSQGTHASSQQKSSHTQAPASGSGYRSQYNGGQAPSYVADVTGDFGDKKPKGRNLTEGGFDDSNNASFNTDIGSQNDPGRLAENKFQRREAESGPDAAGGARQKGVDNQHWYQPLQPDQRA</sequence>
<dbReference type="Proteomes" id="UP000452235">
    <property type="component" value="Unassembled WGS sequence"/>
</dbReference>
<feature type="compositionally biased region" description="Polar residues" evidence="1">
    <location>
        <begin position="189"/>
        <end position="204"/>
    </location>
</feature>
<keyword evidence="3" id="KW-1185">Reference proteome</keyword>
<protein>
    <submittedName>
        <fullName evidence="2">Uncharacterized protein</fullName>
    </submittedName>
</protein>